<evidence type="ECO:0000313" key="1">
    <source>
        <dbReference type="EnsemblMetazoa" id="G12529.1:cds"/>
    </source>
</evidence>
<accession>A0A8W8I4S9</accession>
<keyword evidence="2" id="KW-1185">Reference proteome</keyword>
<proteinExistence type="predicted"/>
<protein>
    <submittedName>
        <fullName evidence="1">Uncharacterized protein</fullName>
    </submittedName>
</protein>
<sequence>MTITMIEDNIETKVGLTGDLGENETKVGTKTDADNKCLLTPDERNRSRRCMALDPVDQFLATIVRLKRALVEEIQTDR</sequence>
<organism evidence="1 2">
    <name type="scientific">Magallana gigas</name>
    <name type="common">Pacific oyster</name>
    <name type="synonym">Crassostrea gigas</name>
    <dbReference type="NCBI Taxonomy" id="29159"/>
    <lineage>
        <taxon>Eukaryota</taxon>
        <taxon>Metazoa</taxon>
        <taxon>Spiralia</taxon>
        <taxon>Lophotrochozoa</taxon>
        <taxon>Mollusca</taxon>
        <taxon>Bivalvia</taxon>
        <taxon>Autobranchia</taxon>
        <taxon>Pteriomorphia</taxon>
        <taxon>Ostreida</taxon>
        <taxon>Ostreoidea</taxon>
        <taxon>Ostreidae</taxon>
        <taxon>Magallana</taxon>
    </lineage>
</organism>
<dbReference type="Proteomes" id="UP000005408">
    <property type="component" value="Unassembled WGS sequence"/>
</dbReference>
<evidence type="ECO:0000313" key="2">
    <source>
        <dbReference type="Proteomes" id="UP000005408"/>
    </source>
</evidence>
<dbReference type="AlphaFoldDB" id="A0A8W8I4S9"/>
<name>A0A8W8I4S9_MAGGI</name>
<reference evidence="1" key="1">
    <citation type="submission" date="2022-08" db="UniProtKB">
        <authorList>
            <consortium name="EnsemblMetazoa"/>
        </authorList>
    </citation>
    <scope>IDENTIFICATION</scope>
    <source>
        <strain evidence="1">05x7-T-G4-1.051#20</strain>
    </source>
</reference>
<dbReference type="EnsemblMetazoa" id="G12529.1">
    <property type="protein sequence ID" value="G12529.1:cds"/>
    <property type="gene ID" value="G12529"/>
</dbReference>